<protein>
    <submittedName>
        <fullName evidence="1">Uncharacterized protein</fullName>
    </submittedName>
</protein>
<dbReference type="Proteomes" id="UP001162483">
    <property type="component" value="Unassembled WGS sequence"/>
</dbReference>
<organism evidence="1 2">
    <name type="scientific">Staurois parvus</name>
    <dbReference type="NCBI Taxonomy" id="386267"/>
    <lineage>
        <taxon>Eukaryota</taxon>
        <taxon>Metazoa</taxon>
        <taxon>Chordata</taxon>
        <taxon>Craniata</taxon>
        <taxon>Vertebrata</taxon>
        <taxon>Euteleostomi</taxon>
        <taxon>Amphibia</taxon>
        <taxon>Batrachia</taxon>
        <taxon>Anura</taxon>
        <taxon>Neobatrachia</taxon>
        <taxon>Ranoidea</taxon>
        <taxon>Ranidae</taxon>
        <taxon>Staurois</taxon>
    </lineage>
</organism>
<name>A0ABN9BTS9_9NEOB</name>
<gene>
    <name evidence="1" type="ORF">SPARVUS_LOCUS3659904</name>
</gene>
<evidence type="ECO:0000313" key="1">
    <source>
        <dbReference type="EMBL" id="CAI9550993.1"/>
    </source>
</evidence>
<keyword evidence="2" id="KW-1185">Reference proteome</keyword>
<dbReference type="EMBL" id="CATNWA010005907">
    <property type="protein sequence ID" value="CAI9550993.1"/>
    <property type="molecule type" value="Genomic_DNA"/>
</dbReference>
<reference evidence="1" key="1">
    <citation type="submission" date="2023-05" db="EMBL/GenBank/DDBJ databases">
        <authorList>
            <person name="Stuckert A."/>
        </authorList>
    </citation>
    <scope>NUCLEOTIDE SEQUENCE</scope>
</reference>
<evidence type="ECO:0000313" key="2">
    <source>
        <dbReference type="Proteomes" id="UP001162483"/>
    </source>
</evidence>
<accession>A0ABN9BTS9</accession>
<comment type="caution">
    <text evidence="1">The sequence shown here is derived from an EMBL/GenBank/DDBJ whole genome shotgun (WGS) entry which is preliminary data.</text>
</comment>
<sequence>MPLGRKGLTSGVIKGLTVCCVVFNIKLVCVFHCNHITLDGCAVQSHPKQCSHADW</sequence>
<proteinExistence type="predicted"/>